<evidence type="ECO:0000256" key="1">
    <source>
        <dbReference type="SAM" id="Coils"/>
    </source>
</evidence>
<dbReference type="eggNOG" id="ENOG502T91K">
    <property type="taxonomic scope" value="Eukaryota"/>
</dbReference>
<dbReference type="HOGENOM" id="CLU_1837181_0_0_1"/>
<sequence>MQYSWLPQERREVIVREKPPLVISSKRFARIQANASQAAQQERQYRLQLRGQAEEQLRAGGEELLRQFGGRKLCITKAEECRRELEQLREQELEAKRLAEEESAASRREAQSRQKERIAAAQQLLEQLRPVPRELQCVRL</sequence>
<name>B4H9H5_DROPE</name>
<dbReference type="PANTHER" id="PTHR39944">
    <property type="match status" value="1"/>
</dbReference>
<dbReference type="STRING" id="7234.B4H9H5"/>
<dbReference type="AlphaFoldDB" id="B4H9H5"/>
<dbReference type="Proteomes" id="UP000008744">
    <property type="component" value="Unassembled WGS sequence"/>
</dbReference>
<dbReference type="OrthoDB" id="331765at2759"/>
<accession>B4H9H5</accession>
<keyword evidence="1" id="KW-0175">Coiled coil</keyword>
<evidence type="ECO:0000313" key="2">
    <source>
        <dbReference type="EMBL" id="EDW36451.1"/>
    </source>
</evidence>
<feature type="coiled-coil region" evidence="1">
    <location>
        <begin position="71"/>
        <end position="108"/>
    </location>
</feature>
<dbReference type="PANTHER" id="PTHR39944:SF1">
    <property type="entry name" value="CALDESMON-RELATED PROTEIN-RELATED"/>
    <property type="match status" value="1"/>
</dbReference>
<dbReference type="EMBL" id="CH479229">
    <property type="protein sequence ID" value="EDW36451.1"/>
    <property type="molecule type" value="Genomic_DNA"/>
</dbReference>
<protein>
    <submittedName>
        <fullName evidence="2">GL10299</fullName>
    </submittedName>
</protein>
<reference evidence="2 3" key="1">
    <citation type="journal article" date="2007" name="Nature">
        <title>Evolution of genes and genomes on the Drosophila phylogeny.</title>
        <authorList>
            <consortium name="Drosophila 12 Genomes Consortium"/>
            <person name="Clark A.G."/>
            <person name="Eisen M.B."/>
            <person name="Smith D.R."/>
            <person name="Bergman C.M."/>
            <person name="Oliver B."/>
            <person name="Markow T.A."/>
            <person name="Kaufman T.C."/>
            <person name="Kellis M."/>
            <person name="Gelbart W."/>
            <person name="Iyer V.N."/>
            <person name="Pollard D.A."/>
            <person name="Sackton T.B."/>
            <person name="Larracuente A.M."/>
            <person name="Singh N.D."/>
            <person name="Abad J.P."/>
            <person name="Abt D.N."/>
            <person name="Adryan B."/>
            <person name="Aguade M."/>
            <person name="Akashi H."/>
            <person name="Anderson W.W."/>
            <person name="Aquadro C.F."/>
            <person name="Ardell D.H."/>
            <person name="Arguello R."/>
            <person name="Artieri C.G."/>
            <person name="Barbash D.A."/>
            <person name="Barker D."/>
            <person name="Barsanti P."/>
            <person name="Batterham P."/>
            <person name="Batzoglou S."/>
            <person name="Begun D."/>
            <person name="Bhutkar A."/>
            <person name="Blanco E."/>
            <person name="Bosak S.A."/>
            <person name="Bradley R.K."/>
            <person name="Brand A.D."/>
            <person name="Brent M.R."/>
            <person name="Brooks A.N."/>
            <person name="Brown R.H."/>
            <person name="Butlin R.K."/>
            <person name="Caggese C."/>
            <person name="Calvi B.R."/>
            <person name="Bernardo de Carvalho A."/>
            <person name="Caspi A."/>
            <person name="Castrezana S."/>
            <person name="Celniker S.E."/>
            <person name="Chang J.L."/>
            <person name="Chapple C."/>
            <person name="Chatterji S."/>
            <person name="Chinwalla A."/>
            <person name="Civetta A."/>
            <person name="Clifton S.W."/>
            <person name="Comeron J.M."/>
            <person name="Costello J.C."/>
            <person name="Coyne J.A."/>
            <person name="Daub J."/>
            <person name="David R.G."/>
            <person name="Delcher A.L."/>
            <person name="Delehaunty K."/>
            <person name="Do C.B."/>
            <person name="Ebling H."/>
            <person name="Edwards K."/>
            <person name="Eickbush T."/>
            <person name="Evans J.D."/>
            <person name="Filipski A."/>
            <person name="Findeiss S."/>
            <person name="Freyhult E."/>
            <person name="Fulton L."/>
            <person name="Fulton R."/>
            <person name="Garcia A.C."/>
            <person name="Gardiner A."/>
            <person name="Garfield D.A."/>
            <person name="Garvin B.E."/>
            <person name="Gibson G."/>
            <person name="Gilbert D."/>
            <person name="Gnerre S."/>
            <person name="Godfrey J."/>
            <person name="Good R."/>
            <person name="Gotea V."/>
            <person name="Gravely B."/>
            <person name="Greenberg A.J."/>
            <person name="Griffiths-Jones S."/>
            <person name="Gross S."/>
            <person name="Guigo R."/>
            <person name="Gustafson E.A."/>
            <person name="Haerty W."/>
            <person name="Hahn M.W."/>
            <person name="Halligan D.L."/>
            <person name="Halpern A.L."/>
            <person name="Halter G.M."/>
            <person name="Han M.V."/>
            <person name="Heger A."/>
            <person name="Hillier L."/>
            <person name="Hinrichs A.S."/>
            <person name="Holmes I."/>
            <person name="Hoskins R.A."/>
            <person name="Hubisz M.J."/>
            <person name="Hultmark D."/>
            <person name="Huntley M.A."/>
            <person name="Jaffe D.B."/>
            <person name="Jagadeeshan S."/>
            <person name="Jeck W.R."/>
            <person name="Johnson J."/>
            <person name="Jones C.D."/>
            <person name="Jordan W.C."/>
            <person name="Karpen G.H."/>
            <person name="Kataoka E."/>
            <person name="Keightley P.D."/>
            <person name="Kheradpour P."/>
            <person name="Kirkness E.F."/>
            <person name="Koerich L.B."/>
            <person name="Kristiansen K."/>
            <person name="Kudrna D."/>
            <person name="Kulathinal R.J."/>
            <person name="Kumar S."/>
            <person name="Kwok R."/>
            <person name="Lander E."/>
            <person name="Langley C.H."/>
            <person name="Lapoint R."/>
            <person name="Lazzaro B.P."/>
            <person name="Lee S.J."/>
            <person name="Levesque L."/>
            <person name="Li R."/>
            <person name="Lin C.F."/>
            <person name="Lin M.F."/>
            <person name="Lindblad-Toh K."/>
            <person name="Llopart A."/>
            <person name="Long M."/>
            <person name="Low L."/>
            <person name="Lozovsky E."/>
            <person name="Lu J."/>
            <person name="Luo M."/>
            <person name="Machado C.A."/>
            <person name="Makalowski W."/>
            <person name="Marzo M."/>
            <person name="Matsuda M."/>
            <person name="Matzkin L."/>
            <person name="McAllister B."/>
            <person name="McBride C.S."/>
            <person name="McKernan B."/>
            <person name="McKernan K."/>
            <person name="Mendez-Lago M."/>
            <person name="Minx P."/>
            <person name="Mollenhauer M.U."/>
            <person name="Montooth K."/>
            <person name="Mount S.M."/>
            <person name="Mu X."/>
            <person name="Myers E."/>
            <person name="Negre B."/>
            <person name="Newfeld S."/>
            <person name="Nielsen R."/>
            <person name="Noor M.A."/>
            <person name="O'Grady P."/>
            <person name="Pachter L."/>
            <person name="Papaceit M."/>
            <person name="Parisi M.J."/>
            <person name="Parisi M."/>
            <person name="Parts L."/>
            <person name="Pedersen J.S."/>
            <person name="Pesole G."/>
            <person name="Phillippy A.M."/>
            <person name="Ponting C.P."/>
            <person name="Pop M."/>
            <person name="Porcelli D."/>
            <person name="Powell J.R."/>
            <person name="Prohaska S."/>
            <person name="Pruitt K."/>
            <person name="Puig M."/>
            <person name="Quesneville H."/>
            <person name="Ram K.R."/>
            <person name="Rand D."/>
            <person name="Rasmussen M.D."/>
            <person name="Reed L.K."/>
            <person name="Reenan R."/>
            <person name="Reily A."/>
            <person name="Remington K.A."/>
            <person name="Rieger T.T."/>
            <person name="Ritchie M.G."/>
            <person name="Robin C."/>
            <person name="Rogers Y.H."/>
            <person name="Rohde C."/>
            <person name="Rozas J."/>
            <person name="Rubenfield M.J."/>
            <person name="Ruiz A."/>
            <person name="Russo S."/>
            <person name="Salzberg S.L."/>
            <person name="Sanchez-Gracia A."/>
            <person name="Saranga D.J."/>
            <person name="Sato H."/>
            <person name="Schaeffer S.W."/>
            <person name="Schatz M.C."/>
            <person name="Schlenke T."/>
            <person name="Schwartz R."/>
            <person name="Segarra C."/>
            <person name="Singh R.S."/>
            <person name="Sirot L."/>
            <person name="Sirota M."/>
            <person name="Sisneros N.B."/>
            <person name="Smith C.D."/>
            <person name="Smith T.F."/>
            <person name="Spieth J."/>
            <person name="Stage D.E."/>
            <person name="Stark A."/>
            <person name="Stephan W."/>
            <person name="Strausberg R.L."/>
            <person name="Strempel S."/>
            <person name="Sturgill D."/>
            <person name="Sutton G."/>
            <person name="Sutton G.G."/>
            <person name="Tao W."/>
            <person name="Teichmann S."/>
            <person name="Tobari Y.N."/>
            <person name="Tomimura Y."/>
            <person name="Tsolas J.M."/>
            <person name="Valente V.L."/>
            <person name="Venter E."/>
            <person name="Venter J.C."/>
            <person name="Vicario S."/>
            <person name="Vieira F.G."/>
            <person name="Vilella A.J."/>
            <person name="Villasante A."/>
            <person name="Walenz B."/>
            <person name="Wang J."/>
            <person name="Wasserman M."/>
            <person name="Watts T."/>
            <person name="Wilson D."/>
            <person name="Wilson R.K."/>
            <person name="Wing R.A."/>
            <person name="Wolfner M.F."/>
            <person name="Wong A."/>
            <person name="Wong G.K."/>
            <person name="Wu C.I."/>
            <person name="Wu G."/>
            <person name="Yamamoto D."/>
            <person name="Yang H.P."/>
            <person name="Yang S.P."/>
            <person name="Yorke J.A."/>
            <person name="Yoshida K."/>
            <person name="Zdobnov E."/>
            <person name="Zhang P."/>
            <person name="Zhang Y."/>
            <person name="Zimin A.V."/>
            <person name="Baldwin J."/>
            <person name="Abdouelleil A."/>
            <person name="Abdulkadir J."/>
            <person name="Abebe A."/>
            <person name="Abera B."/>
            <person name="Abreu J."/>
            <person name="Acer S.C."/>
            <person name="Aftuck L."/>
            <person name="Alexander A."/>
            <person name="An P."/>
            <person name="Anderson E."/>
            <person name="Anderson S."/>
            <person name="Arachi H."/>
            <person name="Azer M."/>
            <person name="Bachantsang P."/>
            <person name="Barry A."/>
            <person name="Bayul T."/>
            <person name="Berlin A."/>
            <person name="Bessette D."/>
            <person name="Bloom T."/>
            <person name="Blye J."/>
            <person name="Boguslavskiy L."/>
            <person name="Bonnet C."/>
            <person name="Boukhgalter B."/>
            <person name="Bourzgui I."/>
            <person name="Brown A."/>
            <person name="Cahill P."/>
            <person name="Channer S."/>
            <person name="Cheshatsang Y."/>
            <person name="Chuda L."/>
            <person name="Citroen M."/>
            <person name="Collymore A."/>
            <person name="Cooke P."/>
            <person name="Costello M."/>
            <person name="D'Aco K."/>
            <person name="Daza R."/>
            <person name="De Haan G."/>
            <person name="DeGray S."/>
            <person name="DeMaso C."/>
            <person name="Dhargay N."/>
            <person name="Dooley K."/>
            <person name="Dooley E."/>
            <person name="Doricent M."/>
            <person name="Dorje P."/>
            <person name="Dorjee K."/>
            <person name="Dupes A."/>
            <person name="Elong R."/>
            <person name="Falk J."/>
            <person name="Farina A."/>
            <person name="Faro S."/>
            <person name="Ferguson D."/>
            <person name="Fisher S."/>
            <person name="Foley C.D."/>
            <person name="Franke A."/>
            <person name="Friedrich D."/>
            <person name="Gadbois L."/>
            <person name="Gearin G."/>
            <person name="Gearin C.R."/>
            <person name="Giannoukos G."/>
            <person name="Goode T."/>
            <person name="Graham J."/>
            <person name="Grandbois E."/>
            <person name="Grewal S."/>
            <person name="Gyaltsen K."/>
            <person name="Hafez N."/>
            <person name="Hagos B."/>
            <person name="Hall J."/>
            <person name="Henson C."/>
            <person name="Hollinger A."/>
            <person name="Honan T."/>
            <person name="Huard M.D."/>
            <person name="Hughes L."/>
            <person name="Hurhula B."/>
            <person name="Husby M.E."/>
            <person name="Kamat A."/>
            <person name="Kanga B."/>
            <person name="Kashin S."/>
            <person name="Khazanovich D."/>
            <person name="Kisner P."/>
            <person name="Lance K."/>
            <person name="Lara M."/>
            <person name="Lee W."/>
            <person name="Lennon N."/>
            <person name="Letendre F."/>
            <person name="LeVine R."/>
            <person name="Lipovsky A."/>
            <person name="Liu X."/>
            <person name="Liu J."/>
            <person name="Liu S."/>
            <person name="Lokyitsang T."/>
            <person name="Lokyitsang Y."/>
            <person name="Lubonja R."/>
            <person name="Lui A."/>
            <person name="MacDonald P."/>
            <person name="Magnisalis V."/>
            <person name="Maru K."/>
            <person name="Matthews C."/>
            <person name="McCusker W."/>
            <person name="McDonough S."/>
            <person name="Mehta T."/>
            <person name="Meldrim J."/>
            <person name="Meneus L."/>
            <person name="Mihai O."/>
            <person name="Mihalev A."/>
            <person name="Mihova T."/>
            <person name="Mittelman R."/>
            <person name="Mlenga V."/>
            <person name="Montmayeur A."/>
            <person name="Mulrain L."/>
            <person name="Navidi A."/>
            <person name="Naylor J."/>
            <person name="Negash T."/>
            <person name="Nguyen T."/>
            <person name="Nguyen N."/>
            <person name="Nicol R."/>
            <person name="Norbu C."/>
            <person name="Norbu N."/>
            <person name="Novod N."/>
            <person name="O'Neill B."/>
            <person name="Osman S."/>
            <person name="Markiewicz E."/>
            <person name="Oyono O.L."/>
            <person name="Patti C."/>
            <person name="Phunkhang P."/>
            <person name="Pierre F."/>
            <person name="Priest M."/>
            <person name="Raghuraman S."/>
            <person name="Rege F."/>
            <person name="Reyes R."/>
            <person name="Rise C."/>
            <person name="Rogov P."/>
            <person name="Ross K."/>
            <person name="Ryan E."/>
            <person name="Settipalli S."/>
            <person name="Shea T."/>
            <person name="Sherpa N."/>
            <person name="Shi L."/>
            <person name="Shih D."/>
            <person name="Sparrow T."/>
            <person name="Spaulding J."/>
            <person name="Stalker J."/>
            <person name="Stange-Thomann N."/>
            <person name="Stavropoulos S."/>
            <person name="Stone C."/>
            <person name="Strader C."/>
            <person name="Tesfaye S."/>
            <person name="Thomson T."/>
            <person name="Thoulutsang Y."/>
            <person name="Thoulutsang D."/>
            <person name="Topham K."/>
            <person name="Topping I."/>
            <person name="Tsamla T."/>
            <person name="Vassiliev H."/>
            <person name="Vo A."/>
            <person name="Wangchuk T."/>
            <person name="Wangdi T."/>
            <person name="Weiand M."/>
            <person name="Wilkinson J."/>
            <person name="Wilson A."/>
            <person name="Yadav S."/>
            <person name="Young G."/>
            <person name="Yu Q."/>
            <person name="Zembek L."/>
            <person name="Zhong D."/>
            <person name="Zimmer A."/>
            <person name="Zwirko Z."/>
            <person name="Jaffe D.B."/>
            <person name="Alvarez P."/>
            <person name="Brockman W."/>
            <person name="Butler J."/>
            <person name="Chin C."/>
            <person name="Gnerre S."/>
            <person name="Grabherr M."/>
            <person name="Kleber M."/>
            <person name="Mauceli E."/>
            <person name="MacCallum I."/>
        </authorList>
    </citation>
    <scope>NUCLEOTIDE SEQUENCE [LARGE SCALE GENOMIC DNA]</scope>
    <source>
        <strain evidence="3">MSH-3 / Tucson 14011-0111.49</strain>
    </source>
</reference>
<gene>
    <name evidence="2" type="primary">Dper\GL10299</name>
    <name evidence="2" type="ORF">Dper_GL10299</name>
</gene>
<evidence type="ECO:0000313" key="3">
    <source>
        <dbReference type="Proteomes" id="UP000008744"/>
    </source>
</evidence>
<proteinExistence type="predicted"/>
<keyword evidence="3" id="KW-1185">Reference proteome</keyword>
<organism evidence="3">
    <name type="scientific">Drosophila persimilis</name>
    <name type="common">Fruit fly</name>
    <dbReference type="NCBI Taxonomy" id="7234"/>
    <lineage>
        <taxon>Eukaryota</taxon>
        <taxon>Metazoa</taxon>
        <taxon>Ecdysozoa</taxon>
        <taxon>Arthropoda</taxon>
        <taxon>Hexapoda</taxon>
        <taxon>Insecta</taxon>
        <taxon>Pterygota</taxon>
        <taxon>Neoptera</taxon>
        <taxon>Endopterygota</taxon>
        <taxon>Diptera</taxon>
        <taxon>Brachycera</taxon>
        <taxon>Muscomorpha</taxon>
        <taxon>Ephydroidea</taxon>
        <taxon>Drosophilidae</taxon>
        <taxon>Drosophila</taxon>
        <taxon>Sophophora</taxon>
    </lineage>
</organism>